<dbReference type="PANTHER" id="PTHR22255:SF1">
    <property type="entry name" value="LD32918P"/>
    <property type="match status" value="1"/>
</dbReference>
<dbReference type="Pfam" id="PF23069">
    <property type="entry name" value="DUF7042"/>
    <property type="match status" value="2"/>
</dbReference>
<evidence type="ECO:0000313" key="6">
    <source>
        <dbReference type="Proteomes" id="UP001558652"/>
    </source>
</evidence>
<organism evidence="5 6">
    <name type="scientific">Ranatra chinensis</name>
    <dbReference type="NCBI Taxonomy" id="642074"/>
    <lineage>
        <taxon>Eukaryota</taxon>
        <taxon>Metazoa</taxon>
        <taxon>Ecdysozoa</taxon>
        <taxon>Arthropoda</taxon>
        <taxon>Hexapoda</taxon>
        <taxon>Insecta</taxon>
        <taxon>Pterygota</taxon>
        <taxon>Neoptera</taxon>
        <taxon>Paraneoptera</taxon>
        <taxon>Hemiptera</taxon>
        <taxon>Heteroptera</taxon>
        <taxon>Panheteroptera</taxon>
        <taxon>Nepomorpha</taxon>
        <taxon>Nepidae</taxon>
        <taxon>Ranatrinae</taxon>
        <taxon>Ranatra</taxon>
    </lineage>
</organism>
<dbReference type="InterPro" id="IPR055471">
    <property type="entry name" value="DUF7043"/>
</dbReference>
<name>A0ABD0XZG4_9HEMI</name>
<keyword evidence="1" id="KW-1133">Transmembrane helix</keyword>
<feature type="domain" description="DUF7042" evidence="2">
    <location>
        <begin position="127"/>
        <end position="259"/>
    </location>
</feature>
<dbReference type="AlphaFoldDB" id="A0ABD0XZG4"/>
<dbReference type="EMBL" id="JBFDAA010000017">
    <property type="protein sequence ID" value="KAL1116616.1"/>
    <property type="molecule type" value="Genomic_DNA"/>
</dbReference>
<evidence type="ECO:0000259" key="2">
    <source>
        <dbReference type="Pfam" id="PF23069"/>
    </source>
</evidence>
<gene>
    <name evidence="5" type="ORF">AAG570_005088</name>
</gene>
<dbReference type="Pfam" id="PF23071">
    <property type="entry name" value="DUF7044"/>
    <property type="match status" value="1"/>
</dbReference>
<keyword evidence="1" id="KW-0812">Transmembrane</keyword>
<reference evidence="5 6" key="1">
    <citation type="submission" date="2024-07" db="EMBL/GenBank/DDBJ databases">
        <title>Chromosome-level genome assembly of the water stick insect Ranatra chinensis (Heteroptera: Nepidae).</title>
        <authorList>
            <person name="Liu X."/>
        </authorList>
    </citation>
    <scope>NUCLEOTIDE SEQUENCE [LARGE SCALE GENOMIC DNA]</scope>
    <source>
        <strain evidence="5">Cailab_2021Rc</strain>
        <tissue evidence="5">Muscle</tissue>
    </source>
</reference>
<evidence type="ECO:0000256" key="1">
    <source>
        <dbReference type="SAM" id="Phobius"/>
    </source>
</evidence>
<protein>
    <submittedName>
        <fullName evidence="5">Uncharacterized protein</fullName>
    </submittedName>
</protein>
<comment type="caution">
    <text evidence="5">The sequence shown here is derived from an EMBL/GenBank/DDBJ whole genome shotgun (WGS) entry which is preliminary data.</text>
</comment>
<dbReference type="InterPro" id="IPR055472">
    <property type="entry name" value="DUF7044"/>
</dbReference>
<dbReference type="Proteomes" id="UP001558652">
    <property type="component" value="Unassembled WGS sequence"/>
</dbReference>
<feature type="domain" description="DUF7042" evidence="2">
    <location>
        <begin position="390"/>
        <end position="522"/>
    </location>
</feature>
<feature type="domain" description="DUF7044" evidence="4">
    <location>
        <begin position="13"/>
        <end position="107"/>
    </location>
</feature>
<dbReference type="InterPro" id="IPR055470">
    <property type="entry name" value="DUF7042"/>
</dbReference>
<dbReference type="Pfam" id="PF23070">
    <property type="entry name" value="DUF7043"/>
    <property type="match status" value="1"/>
</dbReference>
<evidence type="ECO:0000313" key="5">
    <source>
        <dbReference type="EMBL" id="KAL1116616.1"/>
    </source>
</evidence>
<feature type="transmembrane region" description="Helical" evidence="1">
    <location>
        <begin position="583"/>
        <end position="602"/>
    </location>
</feature>
<keyword evidence="6" id="KW-1185">Reference proteome</keyword>
<evidence type="ECO:0000259" key="4">
    <source>
        <dbReference type="Pfam" id="PF23071"/>
    </source>
</evidence>
<dbReference type="PANTHER" id="PTHR22255">
    <property type="entry name" value="LP06548P"/>
    <property type="match status" value="1"/>
</dbReference>
<evidence type="ECO:0000259" key="3">
    <source>
        <dbReference type="Pfam" id="PF23070"/>
    </source>
</evidence>
<accession>A0ABD0XZG4</accession>
<proteinExistence type="predicted"/>
<keyword evidence="1" id="KW-0472">Membrane</keyword>
<sequence>MHCSGPAVRSAGDCSIPVIIRGSWFSWENGEKTLTDLDANTMSRRGRCVNMEEEFHVNYTFVFQNNFENCFFCVRLIVRTVNVLEKIETSCQTLLAGQEPTVENVCSALNPDQQLITLFSENYVPVNCRSSLEGVWQFAYQNRFRFTGECENPEAFIKSCQQPGNQFLITNQKFNITYKKCEGMEGTFDGVVEYSCLGDWFVDKNHFFAVANTKESRKDEKYRCFLKNRDDDLYIGVSITAECNTLKTVEKSPERLRITPVKAEVVEPGCTLPRNFSGQWVNTANLEADVEINETHITETWYPDEGRYRKNIYICREQRDSRYMMARLTVDGCQKDYQCFDFVPRHHNIIRYRKGVAVIIDDFSTVCSYVQFKNAAAWKYSFFLSANPVPVRCPVAGKFNFTQKGDVPFETRILGGVTLSPRPNLYCKENISDFSVCGIEQKEITIDETYCLSVDHLGRPVDIYSDPDYKMKCIGFWKENLKSYLITYDELDPVSRYRCWVYQRADLNRVLMSQGIGPFCNLNQDVTSWNYTEGASVALEMVEYERERDQCPMYFDDGANPWLQSENFIKVFHFGYLAGSCSFIKPNVILALCLGFVIPMVLMD</sequence>
<feature type="domain" description="DUF7043" evidence="3">
    <location>
        <begin position="267"/>
        <end position="378"/>
    </location>
</feature>